<dbReference type="OrthoDB" id="9798434at2"/>
<dbReference type="NCBIfam" id="NF002769">
    <property type="entry name" value="PRK02853.1"/>
    <property type="match status" value="1"/>
</dbReference>
<dbReference type="Pfam" id="PF06793">
    <property type="entry name" value="UPF0262"/>
    <property type="match status" value="1"/>
</dbReference>
<dbReference type="RefSeq" id="WP_099093995.1">
    <property type="nucleotide sequence ID" value="NZ_PDNU01000003.1"/>
</dbReference>
<evidence type="ECO:0000313" key="1">
    <source>
        <dbReference type="EMBL" id="PHK96265.1"/>
    </source>
</evidence>
<name>A0A2C7AFM1_9PROT</name>
<evidence type="ECO:0000313" key="2">
    <source>
        <dbReference type="Proteomes" id="UP000223527"/>
    </source>
</evidence>
<protein>
    <submittedName>
        <fullName evidence="1">Uncharacterized protein</fullName>
    </submittedName>
</protein>
<keyword evidence="2" id="KW-1185">Reference proteome</keyword>
<dbReference type="InterPro" id="IPR008321">
    <property type="entry name" value="UCP032146"/>
</dbReference>
<organism evidence="1 2">
    <name type="scientific">Teichococcus rhizosphaerae</name>
    <dbReference type="NCBI Taxonomy" id="1335062"/>
    <lineage>
        <taxon>Bacteria</taxon>
        <taxon>Pseudomonadati</taxon>
        <taxon>Pseudomonadota</taxon>
        <taxon>Alphaproteobacteria</taxon>
        <taxon>Acetobacterales</taxon>
        <taxon>Roseomonadaceae</taxon>
        <taxon>Roseomonas</taxon>
    </lineage>
</organism>
<proteinExistence type="predicted"/>
<comment type="caution">
    <text evidence="1">The sequence shown here is derived from an EMBL/GenBank/DDBJ whole genome shotgun (WGS) entry which is preliminary data.</text>
</comment>
<gene>
    <name evidence="1" type="ORF">CR162_02680</name>
</gene>
<dbReference type="Proteomes" id="UP000223527">
    <property type="component" value="Unassembled WGS sequence"/>
</dbReference>
<accession>A0A2C7AFM1</accession>
<dbReference type="AlphaFoldDB" id="A0A2C7AFM1"/>
<sequence length="156" mass="17452">MLDQRLVRICLPDTAPLPNPYAEADRAQAVTDLLAGNRFDPAGLPPGPYVLHLEVRDGRLVFDIHDARDMPLRIIALALGPFRRLIKDYHLVVASHEQAVTEGGSEARIQAIDMGRRGLHNEGAELLCQRLDGRVTLDFETSRRLFTLVCALHQRI</sequence>
<dbReference type="EMBL" id="PDNU01000003">
    <property type="protein sequence ID" value="PHK96265.1"/>
    <property type="molecule type" value="Genomic_DNA"/>
</dbReference>
<reference evidence="1 2" key="1">
    <citation type="submission" date="2017-10" db="EMBL/GenBank/DDBJ databases">
        <authorList>
            <person name="Banno H."/>
            <person name="Chua N.-H."/>
        </authorList>
    </citation>
    <scope>NUCLEOTIDE SEQUENCE [LARGE SCALE GENOMIC DNA]</scope>
    <source>
        <strain evidence="1 2">YW11</strain>
    </source>
</reference>